<reference evidence="1" key="1">
    <citation type="submission" date="2021-01" db="EMBL/GenBank/DDBJ databases">
        <title>Modified the classification status of verrucomicrobia.</title>
        <authorList>
            <person name="Feng X."/>
        </authorList>
    </citation>
    <scope>NUCLEOTIDE SEQUENCE</scope>
    <source>
        <strain evidence="1">KCTC 12986</strain>
    </source>
</reference>
<organism evidence="1 2">
    <name type="scientific">Roseibacillus ishigakijimensis</name>
    <dbReference type="NCBI Taxonomy" id="454146"/>
    <lineage>
        <taxon>Bacteria</taxon>
        <taxon>Pseudomonadati</taxon>
        <taxon>Verrucomicrobiota</taxon>
        <taxon>Verrucomicrobiia</taxon>
        <taxon>Verrucomicrobiales</taxon>
        <taxon>Verrucomicrobiaceae</taxon>
        <taxon>Roseibacillus</taxon>
    </lineage>
</organism>
<dbReference type="EMBL" id="JAENIO010000038">
    <property type="protein sequence ID" value="MBK1835027.1"/>
    <property type="molecule type" value="Genomic_DNA"/>
</dbReference>
<keyword evidence="2" id="KW-1185">Reference proteome</keyword>
<dbReference type="RefSeq" id="WP_200392462.1">
    <property type="nucleotide sequence ID" value="NZ_JAENIO010000038.1"/>
</dbReference>
<evidence type="ECO:0000313" key="2">
    <source>
        <dbReference type="Proteomes" id="UP000604083"/>
    </source>
</evidence>
<proteinExistence type="predicted"/>
<sequence>MISVKADFDRLKRELDLSPQRIETTAARSLNKTATTLRTAARREIQEEIKPRKGGVSSLNKRITVRKASKGNLSAHIDLSEMGLGVENTRKATIRKVRNGGGAVRVSFRGKTLVKAFRFGSDAKVFMRKPGKPERVFSFTMVQEAEKLKVPETTERKAGPMFVAEFLRLVKVFRGL</sequence>
<dbReference type="AlphaFoldDB" id="A0A934RNG0"/>
<gene>
    <name evidence="1" type="ORF">JIN78_13230</name>
</gene>
<name>A0A934RNG0_9BACT</name>
<evidence type="ECO:0000313" key="1">
    <source>
        <dbReference type="EMBL" id="MBK1835027.1"/>
    </source>
</evidence>
<dbReference type="Proteomes" id="UP000604083">
    <property type="component" value="Unassembled WGS sequence"/>
</dbReference>
<comment type="caution">
    <text evidence="1">The sequence shown here is derived from an EMBL/GenBank/DDBJ whole genome shotgun (WGS) entry which is preliminary data.</text>
</comment>
<protein>
    <submittedName>
        <fullName evidence="1">Uncharacterized protein</fullName>
    </submittedName>
</protein>
<accession>A0A934RNG0</accession>